<evidence type="ECO:0000313" key="3">
    <source>
        <dbReference type="Proteomes" id="UP000630086"/>
    </source>
</evidence>
<feature type="transmembrane region" description="Helical" evidence="1">
    <location>
        <begin position="35"/>
        <end position="54"/>
    </location>
</feature>
<keyword evidence="1" id="KW-0472">Membrane</keyword>
<sequence>MSFMNTEMGAIAGMLDDQTEIETPLKRKLTSVGKVLTIIGIFVCILVLIIGAMYQKALLPQYSKGNSILVSW</sequence>
<dbReference type="AlphaFoldDB" id="A0AAV4E359"/>
<dbReference type="SUPFAM" id="SSF81665">
    <property type="entry name" value="Calcium ATPase, transmembrane domain M"/>
    <property type="match status" value="1"/>
</dbReference>
<accession>A0AAV4E359</accession>
<proteinExistence type="predicted"/>
<comment type="caution">
    <text evidence="2">The sequence shown here is derived from an EMBL/GenBank/DDBJ whole genome shotgun (WGS) entry which is preliminary data.</text>
</comment>
<name>A0AAV4E359_LACHE</name>
<evidence type="ECO:0000256" key="1">
    <source>
        <dbReference type="SAM" id="Phobius"/>
    </source>
</evidence>
<evidence type="ECO:0000313" key="2">
    <source>
        <dbReference type="EMBL" id="GFP12610.1"/>
    </source>
</evidence>
<keyword evidence="1" id="KW-1133">Transmembrane helix</keyword>
<reference evidence="2" key="1">
    <citation type="submission" date="2020-07" db="EMBL/GenBank/DDBJ databases">
        <title>Draft genome sequence of Lactobacillus helveticus strain JCM 1062.</title>
        <authorList>
            <person name="Endo A."/>
            <person name="Maeno S."/>
            <person name="Kido Y."/>
        </authorList>
    </citation>
    <scope>NUCLEOTIDE SEQUENCE</scope>
    <source>
        <strain evidence="2">JCM 1062</strain>
    </source>
</reference>
<dbReference type="InterPro" id="IPR023298">
    <property type="entry name" value="ATPase_P-typ_TM_dom_sf"/>
</dbReference>
<organism evidence="2 3">
    <name type="scientific">Lactobacillus helveticus</name>
    <name type="common">Lactobacillus suntoryeus</name>
    <dbReference type="NCBI Taxonomy" id="1587"/>
    <lineage>
        <taxon>Bacteria</taxon>
        <taxon>Bacillati</taxon>
        <taxon>Bacillota</taxon>
        <taxon>Bacilli</taxon>
        <taxon>Lactobacillales</taxon>
        <taxon>Lactobacillaceae</taxon>
        <taxon>Lactobacillus</taxon>
    </lineage>
</organism>
<dbReference type="Proteomes" id="UP000630086">
    <property type="component" value="Unassembled WGS sequence"/>
</dbReference>
<gene>
    <name evidence="2" type="ORF">LHEJCM1062_04820</name>
</gene>
<protein>
    <submittedName>
        <fullName evidence="2">Uncharacterized protein</fullName>
    </submittedName>
</protein>
<dbReference type="Gene3D" id="1.20.1110.10">
    <property type="entry name" value="Calcium-transporting ATPase, transmembrane domain"/>
    <property type="match status" value="1"/>
</dbReference>
<dbReference type="EMBL" id="BLYV01000099">
    <property type="protein sequence ID" value="GFP12610.1"/>
    <property type="molecule type" value="Genomic_DNA"/>
</dbReference>
<keyword evidence="1" id="KW-0812">Transmembrane</keyword>